<dbReference type="EMBL" id="SSSM01000003">
    <property type="protein sequence ID" value="THG31987.1"/>
    <property type="molecule type" value="Genomic_DNA"/>
</dbReference>
<dbReference type="PANTHER" id="PTHR38731">
    <property type="entry name" value="LIPL45-RELATED LIPOPROTEIN-RELATED"/>
    <property type="match status" value="1"/>
</dbReference>
<evidence type="ECO:0000313" key="5">
    <source>
        <dbReference type="Proteomes" id="UP000309133"/>
    </source>
</evidence>
<evidence type="ECO:0000313" key="3">
    <source>
        <dbReference type="EMBL" id="THG30750.1"/>
    </source>
</evidence>
<dbReference type="InterPro" id="IPR006860">
    <property type="entry name" value="FecR"/>
</dbReference>
<feature type="domain" description="FecR protein" evidence="2">
    <location>
        <begin position="59"/>
        <end position="159"/>
    </location>
</feature>
<dbReference type="Pfam" id="PF04773">
    <property type="entry name" value="FecR"/>
    <property type="match status" value="1"/>
</dbReference>
<comment type="caution">
    <text evidence="4">The sequence shown here is derived from an EMBL/GenBank/DDBJ whole genome shotgun (WGS) entry which is preliminary data.</text>
</comment>
<reference evidence="4 5" key="1">
    <citation type="submission" date="2019-04" db="EMBL/GenBank/DDBJ databases">
        <authorList>
            <person name="Jiang L."/>
        </authorList>
    </citation>
    <scope>NUCLEOTIDE SEQUENCE [LARGE SCALE GENOMIC DNA]</scope>
    <source>
        <strain evidence="4 5">YIM 131853</strain>
    </source>
</reference>
<dbReference type="RefSeq" id="WP_136427107.1">
    <property type="nucleotide sequence ID" value="NZ_SSSM01000003.1"/>
</dbReference>
<dbReference type="PROSITE" id="PS51257">
    <property type="entry name" value="PROKAR_LIPOPROTEIN"/>
    <property type="match status" value="1"/>
</dbReference>
<dbReference type="OrthoDB" id="5125942at2"/>
<proteinExistence type="predicted"/>
<dbReference type="Proteomes" id="UP000309133">
    <property type="component" value="Unassembled WGS sequence"/>
</dbReference>
<protein>
    <recommendedName>
        <fullName evidence="2">FecR protein domain-containing protein</fullName>
    </recommendedName>
</protein>
<dbReference type="AlphaFoldDB" id="A0A4V3WTH4"/>
<sequence length="364" mass="37984">MKIRLVRSITAAIAVSLVLAACTSGPTVDVSASASKVTLGSADGNPAEITDTETASMGDVVQTDSEGQAQLDYPDGSLTRLGPSTKLSVTTLDSAEAQRTVVSLDVGQTWHRVEKLVAENAAFEVSTPVGVAAVRGTAFEVDCTDAPACTITVMEGVVEFTTEEGSVLEITPYQRLVIPNPDGGAPVVAVTPSALIEADEWITANIAADSIDEVIPMAAASLAGEWTMAYDYSSVSGFLAPEPDTGQSTWTFGELTCDDACTFPITSSGGAKYLATLTDAGFTAATSEPQKTTCADPSTGEEFTDAYDYSIDVTADRTDDEATRSTIFAGTLVWHYVFNGQPSGFCSYGDSSFDEAADISISRN</sequence>
<dbReference type="Gene3D" id="2.60.120.1440">
    <property type="match status" value="1"/>
</dbReference>
<evidence type="ECO:0000313" key="4">
    <source>
        <dbReference type="EMBL" id="THG31987.1"/>
    </source>
</evidence>
<evidence type="ECO:0000259" key="2">
    <source>
        <dbReference type="Pfam" id="PF04773"/>
    </source>
</evidence>
<evidence type="ECO:0000256" key="1">
    <source>
        <dbReference type="SAM" id="SignalP"/>
    </source>
</evidence>
<accession>A0A4V3WTH4</accession>
<organism evidence="4 5">
    <name type="scientific">Naasia lichenicola</name>
    <dbReference type="NCBI Taxonomy" id="2565933"/>
    <lineage>
        <taxon>Bacteria</taxon>
        <taxon>Bacillati</taxon>
        <taxon>Actinomycetota</taxon>
        <taxon>Actinomycetes</taxon>
        <taxon>Micrococcales</taxon>
        <taxon>Microbacteriaceae</taxon>
        <taxon>Naasia</taxon>
    </lineage>
</organism>
<name>A0A4V3WTH4_9MICO</name>
<dbReference type="EMBL" id="SSSM01000004">
    <property type="protein sequence ID" value="THG30750.1"/>
    <property type="molecule type" value="Genomic_DNA"/>
</dbReference>
<feature type="signal peptide" evidence="1">
    <location>
        <begin position="1"/>
        <end position="20"/>
    </location>
</feature>
<keyword evidence="1" id="KW-0732">Signal</keyword>
<keyword evidence="5" id="KW-1185">Reference proteome</keyword>
<gene>
    <name evidence="4" type="ORF">E6C64_08060</name>
    <name evidence="3" type="ORF">E6C64_08915</name>
</gene>
<feature type="chain" id="PRO_5038306191" description="FecR protein domain-containing protein" evidence="1">
    <location>
        <begin position="21"/>
        <end position="364"/>
    </location>
</feature>